<evidence type="ECO:0000313" key="2">
    <source>
        <dbReference type="EMBL" id="MCX7468479.1"/>
    </source>
</evidence>
<evidence type="ECO:0000256" key="1">
    <source>
        <dbReference type="SAM" id="Phobius"/>
    </source>
</evidence>
<reference evidence="2" key="1">
    <citation type="submission" date="2022-11" db="EMBL/GenBank/DDBJ databases">
        <title>Corynebacterium sp. isolated from Penguins.</title>
        <authorList>
            <person name="Sedlar K."/>
            <person name="Svec P."/>
        </authorList>
    </citation>
    <scope>NUCLEOTIDE SEQUENCE</scope>
    <source>
        <strain evidence="2">P7374</strain>
    </source>
</reference>
<name>A0A9Q4C7Q1_9CORY</name>
<comment type="caution">
    <text evidence="2">The sequence shown here is derived from an EMBL/GenBank/DDBJ whole genome shotgun (WGS) entry which is preliminary data.</text>
</comment>
<keyword evidence="1" id="KW-0472">Membrane</keyword>
<protein>
    <recommendedName>
        <fullName evidence="4">ABC transporter permease</fullName>
    </recommendedName>
</protein>
<proteinExistence type="predicted"/>
<feature type="transmembrane region" description="Helical" evidence="1">
    <location>
        <begin position="83"/>
        <end position="102"/>
    </location>
</feature>
<sequence length="533" mass="55692">MITETLSLTRFNLRLRRRFLLLWIVPLLALIGALPSGYDTQYPDPASRKLAADAFRGNAIVEAMYGQAPGDGSLGQLVTLEGGALLTLLAGVMTVLLVTGLFRGPEQAGTGELIRTMGFRPGSVPAAALATATIAGLLLGTGTSAVMIAANSAVGDLPPEGSLVLGVTVLLTVLGTAFLTAACTLFVRDPANIRRAAFGVLAGQFIIRALADSRDLPQLNWISPLGWRAIASPYDSNNWPALTILGILCLACCLGLVTVEKHREFGMALVTIGNPGHGSTRHLNGPGELRRILDRGARIGWLIPVVVLAVVLSSLLQTVIDVTTIDGRQTPLAERIFGDGGIVPSFFAYCATEIGILTAAAGVQTALHLRAEENQRTVDLIRSCGVARSAPYRSVARSSWTTVLLLVVAGTVAGLLGAVPEAADVGETTAAITVSFLAQIGPAAALTGIALLLVGASPRFGMLAWLPLIFGALVWIFGSLYDPPGWVIDLSVFNHTPTSTDISETGWKTGVMVIIGLACTIAGTGAATRREVH</sequence>
<dbReference type="EMBL" id="JAPMKU010000002">
    <property type="protein sequence ID" value="MCX7468479.1"/>
    <property type="molecule type" value="Genomic_DNA"/>
</dbReference>
<keyword evidence="1" id="KW-0812">Transmembrane</keyword>
<evidence type="ECO:0000313" key="3">
    <source>
        <dbReference type="Proteomes" id="UP001071478"/>
    </source>
</evidence>
<feature type="transmembrane region" description="Helical" evidence="1">
    <location>
        <begin position="346"/>
        <end position="367"/>
    </location>
</feature>
<dbReference type="AlphaFoldDB" id="A0A9Q4C7Q1"/>
<evidence type="ECO:0008006" key="4">
    <source>
        <dbReference type="Google" id="ProtNLM"/>
    </source>
</evidence>
<feature type="transmembrane region" description="Helical" evidence="1">
    <location>
        <begin position="123"/>
        <end position="150"/>
    </location>
</feature>
<dbReference type="RefSeq" id="WP_200252804.1">
    <property type="nucleotide sequence ID" value="NZ_JAENIQ020000001.1"/>
</dbReference>
<feature type="transmembrane region" description="Helical" evidence="1">
    <location>
        <begin position="431"/>
        <end position="455"/>
    </location>
</feature>
<feature type="transmembrane region" description="Helical" evidence="1">
    <location>
        <begin position="193"/>
        <end position="211"/>
    </location>
</feature>
<gene>
    <name evidence="2" type="ORF">OS129_06270</name>
</gene>
<feature type="transmembrane region" description="Helical" evidence="1">
    <location>
        <begin position="398"/>
        <end position="419"/>
    </location>
</feature>
<feature type="transmembrane region" description="Helical" evidence="1">
    <location>
        <begin position="239"/>
        <end position="259"/>
    </location>
</feature>
<organism evidence="2 3">
    <name type="scientific">Corynebacterium pygosceleis</name>
    <dbReference type="NCBI Taxonomy" id="2800406"/>
    <lineage>
        <taxon>Bacteria</taxon>
        <taxon>Bacillati</taxon>
        <taxon>Actinomycetota</taxon>
        <taxon>Actinomycetes</taxon>
        <taxon>Mycobacteriales</taxon>
        <taxon>Corynebacteriaceae</taxon>
        <taxon>Corynebacterium</taxon>
    </lineage>
</organism>
<feature type="transmembrane region" description="Helical" evidence="1">
    <location>
        <begin position="299"/>
        <end position="320"/>
    </location>
</feature>
<feature type="transmembrane region" description="Helical" evidence="1">
    <location>
        <begin position="20"/>
        <end position="38"/>
    </location>
</feature>
<feature type="transmembrane region" description="Helical" evidence="1">
    <location>
        <begin position="162"/>
        <end position="186"/>
    </location>
</feature>
<keyword evidence="1" id="KW-1133">Transmembrane helix</keyword>
<dbReference type="Proteomes" id="UP001071478">
    <property type="component" value="Unassembled WGS sequence"/>
</dbReference>
<feature type="transmembrane region" description="Helical" evidence="1">
    <location>
        <begin position="462"/>
        <end position="481"/>
    </location>
</feature>
<feature type="transmembrane region" description="Helical" evidence="1">
    <location>
        <begin position="509"/>
        <end position="528"/>
    </location>
</feature>
<accession>A0A9Q4C7Q1</accession>